<keyword evidence="6" id="KW-1185">Reference proteome</keyword>
<proteinExistence type="predicted"/>
<dbReference type="PANTHER" id="PTHR21215:SF0">
    <property type="entry name" value="LD36024P"/>
    <property type="match status" value="1"/>
</dbReference>
<gene>
    <name evidence="5" type="ORF">BLA29_001859</name>
</gene>
<comment type="caution">
    <text evidence="5">The sequence shown here is derived from an EMBL/GenBank/DDBJ whole genome shotgun (WGS) entry which is preliminary data.</text>
</comment>
<dbReference type="Gene3D" id="1.20.140.150">
    <property type="match status" value="1"/>
</dbReference>
<dbReference type="AlphaFoldDB" id="A0A1Y3B314"/>
<dbReference type="OrthoDB" id="6126739at2759"/>
<evidence type="ECO:0000256" key="4">
    <source>
        <dbReference type="ARBA" id="ARBA00023136"/>
    </source>
</evidence>
<organism evidence="5 6">
    <name type="scientific">Euroglyphus maynei</name>
    <name type="common">Mayne's house dust mite</name>
    <dbReference type="NCBI Taxonomy" id="6958"/>
    <lineage>
        <taxon>Eukaryota</taxon>
        <taxon>Metazoa</taxon>
        <taxon>Ecdysozoa</taxon>
        <taxon>Arthropoda</taxon>
        <taxon>Chelicerata</taxon>
        <taxon>Arachnida</taxon>
        <taxon>Acari</taxon>
        <taxon>Acariformes</taxon>
        <taxon>Sarcoptiformes</taxon>
        <taxon>Astigmata</taxon>
        <taxon>Psoroptidia</taxon>
        <taxon>Analgoidea</taxon>
        <taxon>Pyroglyphidae</taxon>
        <taxon>Pyroglyphinae</taxon>
        <taxon>Euroglyphus</taxon>
    </lineage>
</organism>
<dbReference type="InterPro" id="IPR004031">
    <property type="entry name" value="PMP22/EMP/MP20/Claudin"/>
</dbReference>
<accession>A0A1Y3B314</accession>
<dbReference type="Pfam" id="PF13903">
    <property type="entry name" value="Claudin_2"/>
    <property type="match status" value="1"/>
</dbReference>
<dbReference type="Proteomes" id="UP000194236">
    <property type="component" value="Unassembled WGS sequence"/>
</dbReference>
<evidence type="ECO:0000256" key="1">
    <source>
        <dbReference type="ARBA" id="ARBA00004141"/>
    </source>
</evidence>
<keyword evidence="2" id="KW-0812">Transmembrane</keyword>
<dbReference type="EMBL" id="MUJZ01043031">
    <property type="protein sequence ID" value="OTF75212.1"/>
    <property type="molecule type" value="Genomic_DNA"/>
</dbReference>
<evidence type="ECO:0000256" key="2">
    <source>
        <dbReference type="ARBA" id="ARBA00022692"/>
    </source>
</evidence>
<evidence type="ECO:0000313" key="5">
    <source>
        <dbReference type="EMBL" id="OTF75212.1"/>
    </source>
</evidence>
<dbReference type="GO" id="GO:0016020">
    <property type="term" value="C:membrane"/>
    <property type="evidence" value="ECO:0007669"/>
    <property type="project" value="UniProtKB-SubCell"/>
</dbReference>
<evidence type="ECO:0000313" key="6">
    <source>
        <dbReference type="Proteomes" id="UP000194236"/>
    </source>
</evidence>
<dbReference type="PANTHER" id="PTHR21215">
    <property type="entry name" value="LD36024P"/>
    <property type="match status" value="1"/>
</dbReference>
<name>A0A1Y3B314_EURMA</name>
<reference evidence="5 6" key="1">
    <citation type="submission" date="2017-03" db="EMBL/GenBank/DDBJ databases">
        <title>Genome Survey of Euroglyphus maynei.</title>
        <authorList>
            <person name="Arlian L.G."/>
            <person name="Morgan M.S."/>
            <person name="Rider S.D."/>
        </authorList>
    </citation>
    <scope>NUCLEOTIDE SEQUENCE [LARGE SCALE GENOMIC DNA]</scope>
    <source>
        <strain evidence="5">Arlian Lab</strain>
        <tissue evidence="5">Whole body</tissue>
    </source>
</reference>
<evidence type="ECO:0000256" key="3">
    <source>
        <dbReference type="ARBA" id="ARBA00022989"/>
    </source>
</evidence>
<sequence>MSCSAVTLSVATVLSVIAIACLAIGFSTDNWYEIRVDTNRTRQYLDAIDANSGGSLPTDYDNNYLYYSRDEGLFRVCFSDKKPRECKYSNSSIFSSNTFSIIFSFP</sequence>
<keyword evidence="4" id="KW-0472">Membrane</keyword>
<comment type="subcellular location">
    <subcellularLocation>
        <location evidence="1">Membrane</location>
        <topology evidence="1">Multi-pass membrane protein</topology>
    </subcellularLocation>
</comment>
<keyword evidence="3" id="KW-1133">Transmembrane helix</keyword>
<protein>
    <submittedName>
        <fullName evidence="5">Uncharacterized protein</fullName>
    </submittedName>
</protein>